<dbReference type="EMBL" id="MF668280">
    <property type="protein sequence ID" value="ASZ74634.1"/>
    <property type="molecule type" value="Genomic_DNA"/>
</dbReference>
<sequence>MTATIDRTMVAMPVARKVECQRHRYEGYAFNGKTWTCRACGEPQDRHETTDETAARNRFEVIRAAALAELDQQATETYTGKPGCACGCRGNYSRNPRAMKATVNKMRRIIESATAYEPHGLMVSQGHWVGVDNAEGREATRTYTAYTDKRTP</sequence>
<name>A0A249XTV2_9CAUD</name>
<evidence type="ECO:0000313" key="2">
    <source>
        <dbReference type="Proteomes" id="UP000226037"/>
    </source>
</evidence>
<proteinExistence type="predicted"/>
<gene>
    <name evidence="1" type="ORF">SEA_PHABBA_59</name>
</gene>
<keyword evidence="2" id="KW-1185">Reference proteome</keyword>
<accession>A0A249XTV2</accession>
<organism evidence="1 2">
    <name type="scientific">Mycobacterium phage Phabba</name>
    <dbReference type="NCBI Taxonomy" id="2027899"/>
    <lineage>
        <taxon>Viruses</taxon>
        <taxon>Duplodnaviria</taxon>
        <taxon>Heunggongvirae</taxon>
        <taxon>Uroviricota</taxon>
        <taxon>Caudoviricetes</taxon>
        <taxon>Ceeclamvirinae</taxon>
        <taxon>Myrnavirus</taxon>
        <taxon>Myrnavirus phabba</taxon>
        <taxon>Myranavirus phabba</taxon>
    </lineage>
</organism>
<protein>
    <submittedName>
        <fullName evidence="1">Uncharacterized protein</fullName>
    </submittedName>
</protein>
<evidence type="ECO:0000313" key="1">
    <source>
        <dbReference type="EMBL" id="ASZ74634.1"/>
    </source>
</evidence>
<dbReference type="Proteomes" id="UP000226037">
    <property type="component" value="Segment"/>
</dbReference>
<reference evidence="2" key="1">
    <citation type="submission" date="2017-08" db="EMBL/GenBank/DDBJ databases">
        <authorList>
            <person name="de Groot N.N."/>
        </authorList>
    </citation>
    <scope>NUCLEOTIDE SEQUENCE [LARGE SCALE GENOMIC DNA]</scope>
</reference>